<proteinExistence type="inferred from homology"/>
<evidence type="ECO:0000256" key="1">
    <source>
        <dbReference type="ARBA" id="ARBA00008324"/>
    </source>
</evidence>
<evidence type="ECO:0000313" key="3">
    <source>
        <dbReference type="EMBL" id="KAF3441292.1"/>
    </source>
</evidence>
<dbReference type="PANTHER" id="PTHR21660">
    <property type="entry name" value="THIOESTERASE SUPERFAMILY MEMBER-RELATED"/>
    <property type="match status" value="1"/>
</dbReference>
<protein>
    <recommendedName>
        <fullName evidence="2">Thioesterase domain-containing protein</fullName>
    </recommendedName>
</protein>
<organism evidence="3 4">
    <name type="scientific">Rhamnella rubrinervis</name>
    <dbReference type="NCBI Taxonomy" id="2594499"/>
    <lineage>
        <taxon>Eukaryota</taxon>
        <taxon>Viridiplantae</taxon>
        <taxon>Streptophyta</taxon>
        <taxon>Embryophyta</taxon>
        <taxon>Tracheophyta</taxon>
        <taxon>Spermatophyta</taxon>
        <taxon>Magnoliopsida</taxon>
        <taxon>eudicotyledons</taxon>
        <taxon>Gunneridae</taxon>
        <taxon>Pentapetalae</taxon>
        <taxon>rosids</taxon>
        <taxon>fabids</taxon>
        <taxon>Rosales</taxon>
        <taxon>Rhamnaceae</taxon>
        <taxon>rhamnoid group</taxon>
        <taxon>Rhamneae</taxon>
        <taxon>Rhamnella</taxon>
    </lineage>
</organism>
<dbReference type="OrthoDB" id="46529at2759"/>
<gene>
    <name evidence="3" type="ORF">FNV43_RR15205</name>
</gene>
<evidence type="ECO:0000259" key="2">
    <source>
        <dbReference type="Pfam" id="PF03061"/>
    </source>
</evidence>
<dbReference type="Gene3D" id="3.10.129.10">
    <property type="entry name" value="Hotdog Thioesterase"/>
    <property type="match status" value="1"/>
</dbReference>
<feature type="domain" description="Thioesterase" evidence="2">
    <location>
        <begin position="92"/>
        <end position="168"/>
    </location>
</feature>
<dbReference type="Pfam" id="PF03061">
    <property type="entry name" value="4HBT"/>
    <property type="match status" value="1"/>
</dbReference>
<dbReference type="InterPro" id="IPR039298">
    <property type="entry name" value="ACOT13"/>
</dbReference>
<dbReference type="AlphaFoldDB" id="A0A8K0ECH8"/>
<evidence type="ECO:0000313" key="4">
    <source>
        <dbReference type="Proteomes" id="UP000796880"/>
    </source>
</evidence>
<dbReference type="InterPro" id="IPR029069">
    <property type="entry name" value="HotDog_dom_sf"/>
</dbReference>
<dbReference type="SUPFAM" id="SSF54637">
    <property type="entry name" value="Thioesterase/thiol ester dehydrase-isomerase"/>
    <property type="match status" value="1"/>
</dbReference>
<dbReference type="InterPro" id="IPR006683">
    <property type="entry name" value="Thioestr_dom"/>
</dbReference>
<dbReference type="EMBL" id="VOIH02000007">
    <property type="protein sequence ID" value="KAF3441292.1"/>
    <property type="molecule type" value="Genomic_DNA"/>
</dbReference>
<reference evidence="3" key="1">
    <citation type="submission" date="2020-03" db="EMBL/GenBank/DDBJ databases">
        <title>A high-quality chromosome-level genome assembly of a woody plant with both climbing and erect habits, Rhamnella rubrinervis.</title>
        <authorList>
            <person name="Lu Z."/>
            <person name="Yang Y."/>
            <person name="Zhu X."/>
            <person name="Sun Y."/>
        </authorList>
    </citation>
    <scope>NUCLEOTIDE SEQUENCE</scope>
    <source>
        <strain evidence="3">BYM</strain>
        <tissue evidence="3">Leaf</tissue>
    </source>
</reference>
<name>A0A8K0ECH8_9ROSA</name>
<comment type="caution">
    <text evidence="3">The sequence shown here is derived from an EMBL/GenBank/DDBJ whole genome shotgun (WGS) entry which is preliminary data.</text>
</comment>
<keyword evidence="4" id="KW-1185">Reference proteome</keyword>
<dbReference type="GO" id="GO:0047617">
    <property type="term" value="F:fatty acyl-CoA hydrolase activity"/>
    <property type="evidence" value="ECO:0007669"/>
    <property type="project" value="InterPro"/>
</dbReference>
<comment type="similarity">
    <text evidence="1">Belongs to the thioesterase PaaI family.</text>
</comment>
<dbReference type="CDD" id="cd03443">
    <property type="entry name" value="PaaI_thioesterase"/>
    <property type="match status" value="1"/>
</dbReference>
<sequence length="185" mass="19653">MAKPSYSSSSLQESSQKILSSTAIISEEVPPEYVPRVLGFLQNVGVSALVPDHCNAKEFCSNLVSGLIKPLNISRGHVTCLLNVKPAVANYFGSLHGGAVGAVAEAISIACARTVVAEDKELFLGELSISYLSGAPMDAAVIVDGHVVRSGRNLTVVTVDFKLKETEKLVYVARATFYNMPVAKL</sequence>
<dbReference type="Proteomes" id="UP000796880">
    <property type="component" value="Unassembled WGS sequence"/>
</dbReference>
<dbReference type="PANTHER" id="PTHR21660:SF12">
    <property type="entry name" value="OS07G0462700 PROTEIN"/>
    <property type="match status" value="1"/>
</dbReference>
<accession>A0A8K0ECH8</accession>